<dbReference type="CDD" id="cd00037">
    <property type="entry name" value="CLECT"/>
    <property type="match status" value="1"/>
</dbReference>
<gene>
    <name evidence="3" type="ORF">AFUS01_LOCUS11355</name>
</gene>
<feature type="signal peptide" evidence="1">
    <location>
        <begin position="1"/>
        <end position="18"/>
    </location>
</feature>
<dbReference type="PROSITE" id="PS50041">
    <property type="entry name" value="C_TYPE_LECTIN_2"/>
    <property type="match status" value="1"/>
</dbReference>
<dbReference type="InterPro" id="IPR001304">
    <property type="entry name" value="C-type_lectin-like"/>
</dbReference>
<evidence type="ECO:0000256" key="1">
    <source>
        <dbReference type="SAM" id="SignalP"/>
    </source>
</evidence>
<dbReference type="AlphaFoldDB" id="A0A8J2JKP6"/>
<comment type="caution">
    <text evidence="3">The sequence shown here is derived from an EMBL/GenBank/DDBJ whole genome shotgun (WGS) entry which is preliminary data.</text>
</comment>
<feature type="chain" id="PRO_5035321566" description="C-type lectin domain-containing protein" evidence="1">
    <location>
        <begin position="19"/>
        <end position="166"/>
    </location>
</feature>
<evidence type="ECO:0000313" key="4">
    <source>
        <dbReference type="Proteomes" id="UP000708208"/>
    </source>
</evidence>
<keyword evidence="1" id="KW-0732">Signal</keyword>
<accession>A0A8J2JKP6</accession>
<dbReference type="EMBL" id="CAJVCH010087078">
    <property type="protein sequence ID" value="CAG7722196.1"/>
    <property type="molecule type" value="Genomic_DNA"/>
</dbReference>
<organism evidence="3 4">
    <name type="scientific">Allacma fusca</name>
    <dbReference type="NCBI Taxonomy" id="39272"/>
    <lineage>
        <taxon>Eukaryota</taxon>
        <taxon>Metazoa</taxon>
        <taxon>Ecdysozoa</taxon>
        <taxon>Arthropoda</taxon>
        <taxon>Hexapoda</taxon>
        <taxon>Collembola</taxon>
        <taxon>Symphypleona</taxon>
        <taxon>Sminthuridae</taxon>
        <taxon>Allacma</taxon>
    </lineage>
</organism>
<reference evidence="3" key="1">
    <citation type="submission" date="2021-06" db="EMBL/GenBank/DDBJ databases">
        <authorList>
            <person name="Hodson N. C."/>
            <person name="Mongue J. A."/>
            <person name="Jaron S. K."/>
        </authorList>
    </citation>
    <scope>NUCLEOTIDE SEQUENCE</scope>
</reference>
<dbReference type="Proteomes" id="UP000708208">
    <property type="component" value="Unassembled WGS sequence"/>
</dbReference>
<sequence>MKLKISIVVFVTVSLVSSTTQTALQDKLVFKPTQRIDKAPLTEVGVFNNKKFYAGNLVSTWSQSLEICHLNGKVAAVIESRDELNKLALKLKYSNEYLPGYFWTAGHDLVEEGKFQWFHRNSPVDLKLPVKFVESLDRNCVQLHFQGYLFDWVCDDLKALPLCQDP</sequence>
<evidence type="ECO:0000313" key="3">
    <source>
        <dbReference type="EMBL" id="CAG7722196.1"/>
    </source>
</evidence>
<dbReference type="OrthoDB" id="7773875at2759"/>
<protein>
    <recommendedName>
        <fullName evidence="2">C-type lectin domain-containing protein</fullName>
    </recommendedName>
</protein>
<keyword evidence="4" id="KW-1185">Reference proteome</keyword>
<feature type="domain" description="C-type lectin" evidence="2">
    <location>
        <begin position="47"/>
        <end position="155"/>
    </location>
</feature>
<proteinExistence type="predicted"/>
<evidence type="ECO:0000259" key="2">
    <source>
        <dbReference type="PROSITE" id="PS50041"/>
    </source>
</evidence>
<name>A0A8J2JKP6_9HEXA</name>